<comment type="caution">
    <text evidence="12">The sequence shown here is derived from an EMBL/GenBank/DDBJ whole genome shotgun (WGS) entry which is preliminary data.</text>
</comment>
<evidence type="ECO:0000256" key="8">
    <source>
        <dbReference type="ARBA" id="ARBA00023242"/>
    </source>
</evidence>
<protein>
    <submittedName>
        <fullName evidence="12">Polynucleotide 5'-hydroxyl-kinase nol-9</fullName>
    </submittedName>
</protein>
<feature type="domain" description="NOL9 C-terminal" evidence="11">
    <location>
        <begin position="546"/>
        <end position="630"/>
    </location>
</feature>
<dbReference type="Pfam" id="PF16575">
    <property type="entry name" value="CLP1_P"/>
    <property type="match status" value="1"/>
</dbReference>
<dbReference type="GO" id="GO:0005524">
    <property type="term" value="F:ATP binding"/>
    <property type="evidence" value="ECO:0007669"/>
    <property type="project" value="UniProtKB-KW"/>
</dbReference>
<keyword evidence="13" id="KW-1185">Reference proteome</keyword>
<comment type="similarity">
    <text evidence="2">Belongs to the Clp1 family. NOL9/GRC3 subfamily.</text>
</comment>
<dbReference type="Proteomes" id="UP000230066">
    <property type="component" value="Unassembled WGS sequence"/>
</dbReference>
<dbReference type="Pfam" id="PF25467">
    <property type="entry name" value="NOL9_C"/>
    <property type="match status" value="1"/>
</dbReference>
<keyword evidence="8" id="KW-0539">Nucleus</keyword>
<evidence type="ECO:0000256" key="5">
    <source>
        <dbReference type="ARBA" id="ARBA00022741"/>
    </source>
</evidence>
<dbReference type="GO" id="GO:0000448">
    <property type="term" value="P:cleavage in ITS2 between 5.8S rRNA and LSU-rRNA of tricistronic rRNA transcript (SSU-rRNA, 5.8S rRNA, LSU-rRNA)"/>
    <property type="evidence" value="ECO:0007669"/>
    <property type="project" value="TreeGrafter"/>
</dbReference>
<dbReference type="InterPro" id="IPR027417">
    <property type="entry name" value="P-loop_NTPase"/>
</dbReference>
<comment type="subcellular location">
    <subcellularLocation>
        <location evidence="1">Nucleus</location>
        <location evidence="1">Nucleolus</location>
    </subcellularLocation>
</comment>
<evidence type="ECO:0000313" key="12">
    <source>
        <dbReference type="EMBL" id="THD23712.1"/>
    </source>
</evidence>
<feature type="domain" description="Clp1 P-loop" evidence="10">
    <location>
        <begin position="248"/>
        <end position="391"/>
    </location>
</feature>
<keyword evidence="6" id="KW-0418">Kinase</keyword>
<evidence type="ECO:0000256" key="4">
    <source>
        <dbReference type="ARBA" id="ARBA00022679"/>
    </source>
</evidence>
<keyword evidence="7" id="KW-0067">ATP-binding</keyword>
<evidence type="ECO:0000259" key="11">
    <source>
        <dbReference type="Pfam" id="PF25467"/>
    </source>
</evidence>
<keyword evidence="3" id="KW-0698">rRNA processing</keyword>
<evidence type="ECO:0000256" key="3">
    <source>
        <dbReference type="ARBA" id="ARBA00022552"/>
    </source>
</evidence>
<proteinExistence type="inferred from homology"/>
<dbReference type="EMBL" id="JXXN02001988">
    <property type="protein sequence ID" value="THD23712.1"/>
    <property type="molecule type" value="Genomic_DNA"/>
</dbReference>
<evidence type="ECO:0000256" key="2">
    <source>
        <dbReference type="ARBA" id="ARBA00011003"/>
    </source>
</evidence>
<accession>A0A4E0RYB7</accession>
<sequence length="694" mass="76157">MTAEQEASLKNVQNQFDNVTVGLSTINGLSLVYYAETSSIGSLPEHFGVLLSPPKAAFTFFGKAYVSYIYGAPVECMGAEISMKSPGPHAIFSPSTHAPLAFRQRVINMTSDGDDDVPIPFNPSRLETTLRSLFSSDTTSYSCFIELVTGQHRVMGDNCSVLLFRPFVCRVSDSLQNVKRFGNLYSLTPGNILPRPVSQKLGFNFMEGDATGFRSSVEMSILAEKYIYNISKDSSDDTTKPTRLLLAGPKSAGKSSLLRFLVNRLLTQFSNRRITPKIAVLDCDVGQPEFTPCGMVSLTIISRPIFGPPFTHHVTKSHNLICQCFVGTVTPSENPNFYLKCLEYVYQAYLNLPTPRPPLIVNTMGWTQGLGMALLVEQIVLTKPDLIAQIQLNPKQFGARQNLPILDAPTLRSMHSWNSRDLSTEPFNHEVFILPSVAHLATDRLHSRYGAPDHRDLTLLAYLMSGLEYAPTSLPSRPKVSPLGHPVAHVLDCLPYHVPVAEPLMCDPSNSFGQFETSGSSFRLAVCLMGLQSGLFRQKAFHIPLTLETVMACLNATIVALCAVPLDSIKKCENSRLSAIVPSDPVCECVGLAVCRAVDSTAGILYLTTGISQDQFPKITAVVRGKIDLPACFFLEQPIPFVPEDCPVQTELPYLGPVETQGIGRVGLPSRRSYPRTPRHQFHRTGSSEGFDVG</sequence>
<dbReference type="InterPro" id="IPR032319">
    <property type="entry name" value="CLP1_P"/>
</dbReference>
<evidence type="ECO:0000256" key="1">
    <source>
        <dbReference type="ARBA" id="ARBA00004604"/>
    </source>
</evidence>
<evidence type="ECO:0000256" key="6">
    <source>
        <dbReference type="ARBA" id="ARBA00022777"/>
    </source>
</evidence>
<evidence type="ECO:0000259" key="10">
    <source>
        <dbReference type="Pfam" id="PF16575"/>
    </source>
</evidence>
<name>A0A4E0RYB7_FASHE</name>
<evidence type="ECO:0000256" key="7">
    <source>
        <dbReference type="ARBA" id="ARBA00022840"/>
    </source>
</evidence>
<keyword evidence="5" id="KW-0547">Nucleotide-binding</keyword>
<reference evidence="12" key="1">
    <citation type="submission" date="2019-03" db="EMBL/GenBank/DDBJ databases">
        <title>Improved annotation for the trematode Fasciola hepatica.</title>
        <authorList>
            <person name="Choi Y.-J."/>
            <person name="Martin J."/>
            <person name="Mitreva M."/>
        </authorList>
    </citation>
    <scope>NUCLEOTIDE SEQUENCE [LARGE SCALE GENOMIC DNA]</scope>
</reference>
<keyword evidence="4" id="KW-0808">Transferase</keyword>
<dbReference type="InterPro" id="IPR057570">
    <property type="entry name" value="NOL9_C"/>
</dbReference>
<dbReference type="GO" id="GO:0051731">
    <property type="term" value="F:polynucleotide 5'-hydroxyl-kinase activity"/>
    <property type="evidence" value="ECO:0007669"/>
    <property type="project" value="InterPro"/>
</dbReference>
<gene>
    <name evidence="12" type="ORF">D915_005227</name>
</gene>
<evidence type="ECO:0000313" key="13">
    <source>
        <dbReference type="Proteomes" id="UP000230066"/>
    </source>
</evidence>
<organism evidence="12 13">
    <name type="scientific">Fasciola hepatica</name>
    <name type="common">Liver fluke</name>
    <dbReference type="NCBI Taxonomy" id="6192"/>
    <lineage>
        <taxon>Eukaryota</taxon>
        <taxon>Metazoa</taxon>
        <taxon>Spiralia</taxon>
        <taxon>Lophotrochozoa</taxon>
        <taxon>Platyhelminthes</taxon>
        <taxon>Trematoda</taxon>
        <taxon>Digenea</taxon>
        <taxon>Plagiorchiida</taxon>
        <taxon>Echinostomata</taxon>
        <taxon>Echinostomatoidea</taxon>
        <taxon>Fasciolidae</taxon>
        <taxon>Fasciola</taxon>
    </lineage>
</organism>
<dbReference type="Gene3D" id="3.40.50.300">
    <property type="entry name" value="P-loop containing nucleotide triphosphate hydrolases"/>
    <property type="match status" value="1"/>
</dbReference>
<feature type="region of interest" description="Disordered" evidence="9">
    <location>
        <begin position="663"/>
        <end position="694"/>
    </location>
</feature>
<dbReference type="AlphaFoldDB" id="A0A4E0RYB7"/>
<dbReference type="PANTHER" id="PTHR12755:SF3">
    <property type="entry name" value="POLYNUCLEOTIDE 5'-HYDROXYL-KINASE NOL9"/>
    <property type="match status" value="1"/>
</dbReference>
<dbReference type="InterPro" id="IPR045116">
    <property type="entry name" value="Clp1/Grc3"/>
</dbReference>
<feature type="compositionally biased region" description="Basic residues" evidence="9">
    <location>
        <begin position="673"/>
        <end position="683"/>
    </location>
</feature>
<evidence type="ECO:0000256" key="9">
    <source>
        <dbReference type="SAM" id="MobiDB-lite"/>
    </source>
</evidence>
<dbReference type="GO" id="GO:0005730">
    <property type="term" value="C:nucleolus"/>
    <property type="evidence" value="ECO:0007669"/>
    <property type="project" value="UniProtKB-SubCell"/>
</dbReference>
<dbReference type="PANTHER" id="PTHR12755">
    <property type="entry name" value="CLEAVAGE/POLYADENYLATION FACTOR IA SUBUNIT CLP1P"/>
    <property type="match status" value="1"/>
</dbReference>